<feature type="non-terminal residue" evidence="1">
    <location>
        <position position="1"/>
    </location>
</feature>
<gene>
    <name evidence="1" type="ORF">SARC_13025</name>
</gene>
<dbReference type="RefSeq" id="XP_014148328.1">
    <property type="nucleotide sequence ID" value="XM_014292853.1"/>
</dbReference>
<dbReference type="GeneID" id="25913529"/>
<name>A0A0L0FD70_9EUKA</name>
<evidence type="ECO:0000313" key="1">
    <source>
        <dbReference type="EMBL" id="KNC74426.1"/>
    </source>
</evidence>
<evidence type="ECO:0000313" key="2">
    <source>
        <dbReference type="Proteomes" id="UP000054560"/>
    </source>
</evidence>
<dbReference type="AlphaFoldDB" id="A0A0L0FD70"/>
<proteinExistence type="predicted"/>
<organism evidence="1 2">
    <name type="scientific">Sphaeroforma arctica JP610</name>
    <dbReference type="NCBI Taxonomy" id="667725"/>
    <lineage>
        <taxon>Eukaryota</taxon>
        <taxon>Ichthyosporea</taxon>
        <taxon>Ichthyophonida</taxon>
        <taxon>Sphaeroforma</taxon>
    </lineage>
</organism>
<dbReference type="Proteomes" id="UP000054560">
    <property type="component" value="Unassembled WGS sequence"/>
</dbReference>
<accession>A0A0L0FD70</accession>
<sequence>IELALAGVAQVAICYLVWKGWQTMNSSQSSTKPVHLPEFILKRLEAKNEGLNEREMIIAGEIVNPDTLTVEWKDIGGLDEQIRDLQEAV</sequence>
<dbReference type="EMBL" id="KQ244420">
    <property type="protein sequence ID" value="KNC74426.1"/>
    <property type="molecule type" value="Genomic_DNA"/>
</dbReference>
<protein>
    <submittedName>
        <fullName evidence="1">Uncharacterized protein</fullName>
    </submittedName>
</protein>
<reference evidence="1 2" key="1">
    <citation type="submission" date="2011-02" db="EMBL/GenBank/DDBJ databases">
        <title>The Genome Sequence of Sphaeroforma arctica JP610.</title>
        <authorList>
            <consortium name="The Broad Institute Genome Sequencing Platform"/>
            <person name="Russ C."/>
            <person name="Cuomo C."/>
            <person name="Young S.K."/>
            <person name="Zeng Q."/>
            <person name="Gargeya S."/>
            <person name="Alvarado L."/>
            <person name="Berlin A."/>
            <person name="Chapman S.B."/>
            <person name="Chen Z."/>
            <person name="Freedman E."/>
            <person name="Gellesch M."/>
            <person name="Goldberg J."/>
            <person name="Griggs A."/>
            <person name="Gujja S."/>
            <person name="Heilman E."/>
            <person name="Heiman D."/>
            <person name="Howarth C."/>
            <person name="Mehta T."/>
            <person name="Neiman D."/>
            <person name="Pearson M."/>
            <person name="Roberts A."/>
            <person name="Saif S."/>
            <person name="Shea T."/>
            <person name="Shenoy N."/>
            <person name="Sisk P."/>
            <person name="Stolte C."/>
            <person name="Sykes S."/>
            <person name="White J."/>
            <person name="Yandava C."/>
            <person name="Burger G."/>
            <person name="Gray M.W."/>
            <person name="Holland P.W.H."/>
            <person name="King N."/>
            <person name="Lang F.B.F."/>
            <person name="Roger A.J."/>
            <person name="Ruiz-Trillo I."/>
            <person name="Haas B."/>
            <person name="Nusbaum C."/>
            <person name="Birren B."/>
        </authorList>
    </citation>
    <scope>NUCLEOTIDE SEQUENCE [LARGE SCALE GENOMIC DNA]</scope>
    <source>
        <strain evidence="1 2">JP610</strain>
    </source>
</reference>
<keyword evidence="2" id="KW-1185">Reference proteome</keyword>